<proteinExistence type="predicted"/>
<protein>
    <submittedName>
        <fullName evidence="2">Uncharacterized protein</fullName>
    </submittedName>
</protein>
<sequence>MASWRALAAAAVALALATACSPAGASGVFGEPAPPVTATGTLTGPSSITASVKLAYYPNGEPTAINTFRLTVDAKNSAKITAVYLFNNTNDKPVVQIFPKNPAPPVVEETDPAKVIQIRWDSRSTSADQATAIQGTCVSPCTLEWTFTRAEVVPWSEYADVTDDGGMRALTLAMYWAFHVNGMMLDRISVKVVTSSGSLDGPVLCTSLGSLKCPVLSGGVIGRRMLH</sequence>
<feature type="signal peptide" evidence="1">
    <location>
        <begin position="1"/>
        <end position="25"/>
    </location>
</feature>
<keyword evidence="3" id="KW-1185">Reference proteome</keyword>
<evidence type="ECO:0000313" key="3">
    <source>
        <dbReference type="Proteomes" id="UP000650467"/>
    </source>
</evidence>
<dbReference type="Proteomes" id="UP000650467">
    <property type="component" value="Unassembled WGS sequence"/>
</dbReference>
<organism evidence="2 3">
    <name type="scientific">Chlamydomonas incerta</name>
    <dbReference type="NCBI Taxonomy" id="51695"/>
    <lineage>
        <taxon>Eukaryota</taxon>
        <taxon>Viridiplantae</taxon>
        <taxon>Chlorophyta</taxon>
        <taxon>core chlorophytes</taxon>
        <taxon>Chlorophyceae</taxon>
        <taxon>CS clade</taxon>
        <taxon>Chlamydomonadales</taxon>
        <taxon>Chlamydomonadaceae</taxon>
        <taxon>Chlamydomonas</taxon>
    </lineage>
</organism>
<name>A0A836B2Z8_CHLIN</name>
<comment type="caution">
    <text evidence="2">The sequence shown here is derived from an EMBL/GenBank/DDBJ whole genome shotgun (WGS) entry which is preliminary data.</text>
</comment>
<evidence type="ECO:0000313" key="2">
    <source>
        <dbReference type="EMBL" id="KAG2446077.1"/>
    </source>
</evidence>
<feature type="chain" id="PRO_5032494400" evidence="1">
    <location>
        <begin position="26"/>
        <end position="227"/>
    </location>
</feature>
<reference evidence="2" key="1">
    <citation type="journal article" date="2020" name="bioRxiv">
        <title>Comparative genomics of Chlamydomonas.</title>
        <authorList>
            <person name="Craig R.J."/>
            <person name="Hasan A.R."/>
            <person name="Ness R.W."/>
            <person name="Keightley P.D."/>
        </authorList>
    </citation>
    <scope>NUCLEOTIDE SEQUENCE</scope>
    <source>
        <strain evidence="2">SAG 7.73</strain>
    </source>
</reference>
<dbReference type="EMBL" id="JAEHOC010000001">
    <property type="protein sequence ID" value="KAG2446077.1"/>
    <property type="molecule type" value="Genomic_DNA"/>
</dbReference>
<keyword evidence="1" id="KW-0732">Signal</keyword>
<dbReference type="PROSITE" id="PS51257">
    <property type="entry name" value="PROKAR_LIPOPROTEIN"/>
    <property type="match status" value="1"/>
</dbReference>
<gene>
    <name evidence="2" type="ORF">HXX76_000677</name>
</gene>
<evidence type="ECO:0000256" key="1">
    <source>
        <dbReference type="SAM" id="SignalP"/>
    </source>
</evidence>
<accession>A0A836B2Z8</accession>
<dbReference type="AlphaFoldDB" id="A0A836B2Z8"/>